<comment type="caution">
    <text evidence="3">The sequence shown here is derived from an EMBL/GenBank/DDBJ whole genome shotgun (WGS) entry which is preliminary data.</text>
</comment>
<protein>
    <submittedName>
        <fullName evidence="3">Putative pentatricopeptide repeat-containing protein</fullName>
    </submittedName>
</protein>
<evidence type="ECO:0000313" key="3">
    <source>
        <dbReference type="EMBL" id="RZB70094.1"/>
    </source>
</evidence>
<dbReference type="PANTHER" id="PTHR46128">
    <property type="entry name" value="MITOCHONDRIAL GROUP I INTRON SPLICING FACTOR CCM1"/>
    <property type="match status" value="1"/>
</dbReference>
<dbReference type="PANTHER" id="PTHR46128:SF211">
    <property type="entry name" value="PENTACOTRIPEPTIDE-REPEAT REGION OF PRORP DOMAIN-CONTAINING PROTEIN"/>
    <property type="match status" value="1"/>
</dbReference>
<reference evidence="3 4" key="1">
    <citation type="submission" date="2018-09" db="EMBL/GenBank/DDBJ databases">
        <title>A high-quality reference genome of wild soybean provides a powerful tool to mine soybean genomes.</title>
        <authorList>
            <person name="Xie M."/>
            <person name="Chung C.Y.L."/>
            <person name="Li M.-W."/>
            <person name="Wong F.-L."/>
            <person name="Chan T.-F."/>
            <person name="Lam H.-M."/>
        </authorList>
    </citation>
    <scope>NUCLEOTIDE SEQUENCE [LARGE SCALE GENOMIC DNA]</scope>
    <source>
        <strain evidence="4">cv. W05</strain>
        <tissue evidence="3">Hypocotyl of etiolated seedlings</tissue>
    </source>
</reference>
<evidence type="ECO:0000256" key="1">
    <source>
        <dbReference type="ARBA" id="ARBA00007626"/>
    </source>
</evidence>
<name>A0A445H8S9_GLYSO</name>
<keyword evidence="2" id="KW-0677">Repeat</keyword>
<proteinExistence type="inferred from homology"/>
<accession>A0A445H8S9</accession>
<dbReference type="AlphaFoldDB" id="A0A445H8S9"/>
<dbReference type="Proteomes" id="UP000289340">
    <property type="component" value="Chromosome 14"/>
</dbReference>
<sequence length="157" mass="17026">MGFKLLKEMQSDGHVPGVVTYNALMNGLCKQGQVKNAKMLLDANVGVAPNDITYNILLEGHSKHGSSVDVDIFNSEKGLVKDYASYTALVNESILCKKAEAAGASIWNVFYLSWKASFIAAITSELLEIVIAPVFLQFCMVHVDANLGSFVCFSDSL</sequence>
<dbReference type="InterPro" id="IPR011990">
    <property type="entry name" value="TPR-like_helical_dom_sf"/>
</dbReference>
<comment type="similarity">
    <text evidence="1">Belongs to the PPR family. P subfamily.</text>
</comment>
<dbReference type="Gene3D" id="1.25.40.10">
    <property type="entry name" value="Tetratricopeptide repeat domain"/>
    <property type="match status" value="1"/>
</dbReference>
<evidence type="ECO:0000256" key="2">
    <source>
        <dbReference type="ARBA" id="ARBA00022737"/>
    </source>
</evidence>
<dbReference type="NCBIfam" id="TIGR00756">
    <property type="entry name" value="PPR"/>
    <property type="match status" value="1"/>
</dbReference>
<evidence type="ECO:0000313" key="4">
    <source>
        <dbReference type="Proteomes" id="UP000289340"/>
    </source>
</evidence>
<dbReference type="Pfam" id="PF13041">
    <property type="entry name" value="PPR_2"/>
    <property type="match status" value="1"/>
</dbReference>
<dbReference type="EMBL" id="QZWG01000014">
    <property type="protein sequence ID" value="RZB70094.1"/>
    <property type="molecule type" value="Genomic_DNA"/>
</dbReference>
<organism evidence="3 4">
    <name type="scientific">Glycine soja</name>
    <name type="common">Wild soybean</name>
    <dbReference type="NCBI Taxonomy" id="3848"/>
    <lineage>
        <taxon>Eukaryota</taxon>
        <taxon>Viridiplantae</taxon>
        <taxon>Streptophyta</taxon>
        <taxon>Embryophyta</taxon>
        <taxon>Tracheophyta</taxon>
        <taxon>Spermatophyta</taxon>
        <taxon>Magnoliopsida</taxon>
        <taxon>eudicotyledons</taxon>
        <taxon>Gunneridae</taxon>
        <taxon>Pentapetalae</taxon>
        <taxon>rosids</taxon>
        <taxon>fabids</taxon>
        <taxon>Fabales</taxon>
        <taxon>Fabaceae</taxon>
        <taxon>Papilionoideae</taxon>
        <taxon>50 kb inversion clade</taxon>
        <taxon>NPAAA clade</taxon>
        <taxon>indigoferoid/millettioid clade</taxon>
        <taxon>Phaseoleae</taxon>
        <taxon>Glycine</taxon>
        <taxon>Glycine subgen. Soja</taxon>
    </lineage>
</organism>
<dbReference type="InterPro" id="IPR050872">
    <property type="entry name" value="PPR_P_subfamily"/>
</dbReference>
<keyword evidence="4" id="KW-1185">Reference proteome</keyword>
<dbReference type="InterPro" id="IPR002885">
    <property type="entry name" value="PPR_rpt"/>
</dbReference>
<gene>
    <name evidence="3" type="ORF">D0Y65_039408</name>
</gene>